<dbReference type="GeneID" id="34716607"/>
<evidence type="ECO:0000313" key="4">
    <source>
        <dbReference type="EMBL" id="BAO40645.1"/>
    </source>
</evidence>
<dbReference type="Pfam" id="PF05383">
    <property type="entry name" value="La"/>
    <property type="match status" value="1"/>
</dbReference>
<dbReference type="OrthoDB" id="340227at2759"/>
<dbReference type="CDD" id="cd07323">
    <property type="entry name" value="LAM"/>
    <property type="match status" value="1"/>
</dbReference>
<dbReference type="AlphaFoldDB" id="W0TB36"/>
<evidence type="ECO:0000256" key="2">
    <source>
        <dbReference type="PROSITE-ProRule" id="PRU00332"/>
    </source>
</evidence>
<reference evidence="4 5" key="1">
    <citation type="journal article" date="2015" name="Biotechnol. Biofuels">
        <title>Genetic basis of the highly efficient yeast Kluyveromyces marxianus: complete genome sequence and transcriptome analyses.</title>
        <authorList>
            <person name="Lertwattanasakul N."/>
            <person name="Kosaka T."/>
            <person name="Hosoyama A."/>
            <person name="Suzuki Y."/>
            <person name="Rodrussamee N."/>
            <person name="Matsutani M."/>
            <person name="Murata M."/>
            <person name="Fujimoto N."/>
            <person name="Suprayogi"/>
            <person name="Tsuchikane K."/>
            <person name="Limtong S."/>
            <person name="Fujita N."/>
            <person name="Yamada M."/>
        </authorList>
    </citation>
    <scope>NUCLEOTIDE SEQUENCE [LARGE SCALE GENOMIC DNA]</scope>
    <source>
        <strain evidence="5">DMKU3-1042 / BCC 29191 / NBRC 104275</strain>
    </source>
</reference>
<dbReference type="GO" id="GO:0005737">
    <property type="term" value="C:cytoplasm"/>
    <property type="evidence" value="ECO:0007669"/>
    <property type="project" value="UniProtKB-ARBA"/>
</dbReference>
<dbReference type="VEuPathDB" id="FungiDB:KLMA_40621"/>
<dbReference type="InterPro" id="IPR045180">
    <property type="entry name" value="La_dom_prot"/>
</dbReference>
<feature type="domain" description="HTH La-type RNA-binding" evidence="3">
    <location>
        <begin position="106"/>
        <end position="203"/>
    </location>
</feature>
<dbReference type="PANTHER" id="PTHR22792">
    <property type="entry name" value="LUPUS LA PROTEIN-RELATED"/>
    <property type="match status" value="1"/>
</dbReference>
<dbReference type="Gene3D" id="1.10.10.10">
    <property type="entry name" value="Winged helix-like DNA-binding domain superfamily/Winged helix DNA-binding domain"/>
    <property type="match status" value="1"/>
</dbReference>
<dbReference type="InterPro" id="IPR036388">
    <property type="entry name" value="WH-like_DNA-bd_sf"/>
</dbReference>
<dbReference type="InterPro" id="IPR036390">
    <property type="entry name" value="WH_DNA-bd_sf"/>
</dbReference>
<dbReference type="PROSITE" id="PS50961">
    <property type="entry name" value="HTH_LA"/>
    <property type="match status" value="1"/>
</dbReference>
<name>W0TB36_KLUMD</name>
<dbReference type="SMART" id="SM00715">
    <property type="entry name" value="LA"/>
    <property type="match status" value="1"/>
</dbReference>
<evidence type="ECO:0000313" key="5">
    <source>
        <dbReference type="Proteomes" id="UP000065495"/>
    </source>
</evidence>
<dbReference type="InterPro" id="IPR006630">
    <property type="entry name" value="La_HTH"/>
</dbReference>
<dbReference type="PANTHER" id="PTHR22792:SF132">
    <property type="entry name" value="LA-RELATED PROTEIN 1"/>
    <property type="match status" value="1"/>
</dbReference>
<accession>W0TB36</accession>
<proteinExistence type="predicted"/>
<sequence length="203" mass="24001">MANFRERDFYEFNQTTSILRAKESSGHKYLTPLESLFEDFEISSPESFDSDFENSKLHKGNTLKPIEGPYLTTVDYNAFSPIRQMVTPIEPYSQFQIVTTYELCPLARIIKEIEEVNEQMLYYFSKENLLRDIYLRSLMNSKGFIAISIFSNFPRIKKILNKLPLLEQRSKVVKNALKLSEPEVFELFNDTVRLRKSWKRWVL</sequence>
<dbReference type="Proteomes" id="UP000065495">
    <property type="component" value="Chromosome 4"/>
</dbReference>
<evidence type="ECO:0000256" key="1">
    <source>
        <dbReference type="ARBA" id="ARBA00022884"/>
    </source>
</evidence>
<dbReference type="SUPFAM" id="SSF46785">
    <property type="entry name" value="Winged helix' DNA-binding domain"/>
    <property type="match status" value="1"/>
</dbReference>
<organism evidence="4 5">
    <name type="scientific">Kluyveromyces marxianus (strain DMKU3-1042 / BCC 29191 / NBRC 104275)</name>
    <name type="common">Yeast</name>
    <name type="synonym">Candida kefyr</name>
    <dbReference type="NCBI Taxonomy" id="1003335"/>
    <lineage>
        <taxon>Eukaryota</taxon>
        <taxon>Fungi</taxon>
        <taxon>Dikarya</taxon>
        <taxon>Ascomycota</taxon>
        <taxon>Saccharomycotina</taxon>
        <taxon>Saccharomycetes</taxon>
        <taxon>Saccharomycetales</taxon>
        <taxon>Saccharomycetaceae</taxon>
        <taxon>Kluyveromyces</taxon>
    </lineage>
</organism>
<keyword evidence="1 2" id="KW-0694">RNA-binding</keyword>
<evidence type="ECO:0000259" key="3">
    <source>
        <dbReference type="PROSITE" id="PS50961"/>
    </source>
</evidence>
<dbReference type="EMBL" id="AP012216">
    <property type="protein sequence ID" value="BAO40645.1"/>
    <property type="molecule type" value="Genomic_DNA"/>
</dbReference>
<dbReference type="KEGG" id="kmx:KLMA_40621"/>
<dbReference type="RefSeq" id="XP_022676466.1">
    <property type="nucleotide sequence ID" value="XM_022819953.1"/>
</dbReference>
<dbReference type="GO" id="GO:0003723">
    <property type="term" value="F:RNA binding"/>
    <property type="evidence" value="ECO:0007669"/>
    <property type="project" value="UniProtKB-UniRule"/>
</dbReference>
<gene>
    <name evidence="4" type="ORF">KLMA_40621</name>
</gene>
<protein>
    <recommendedName>
        <fullName evidence="3">HTH La-type RNA-binding domain-containing protein</fullName>
    </recommendedName>
</protein>